<evidence type="ECO:0000259" key="9">
    <source>
        <dbReference type="Pfam" id="PF20651"/>
    </source>
</evidence>
<comment type="function">
    <text evidence="5">Component of the exocyst complex involved in the docking of exocytic vesicles with fusion sites on the plasma membrane.</text>
</comment>
<dbReference type="Pfam" id="PF04091">
    <property type="entry name" value="Sec15_C"/>
    <property type="match status" value="1"/>
</dbReference>
<keyword evidence="11" id="KW-1185">Reference proteome</keyword>
<evidence type="ECO:0000256" key="1">
    <source>
        <dbReference type="ARBA" id="ARBA00007944"/>
    </source>
</evidence>
<dbReference type="GO" id="GO:0090522">
    <property type="term" value="P:vesicle tethering involved in exocytosis"/>
    <property type="evidence" value="ECO:0007669"/>
    <property type="project" value="UniProtKB-UniRule"/>
</dbReference>
<feature type="coiled-coil region" evidence="6">
    <location>
        <begin position="58"/>
        <end position="85"/>
    </location>
</feature>
<feature type="domain" description="Exocyst complex component EXOC6/Sec15 N-terminal" evidence="9">
    <location>
        <begin position="67"/>
        <end position="237"/>
    </location>
</feature>
<dbReference type="InterPro" id="IPR048359">
    <property type="entry name" value="EXOC6_Sec15_N"/>
</dbReference>
<dbReference type="Pfam" id="PF20651">
    <property type="entry name" value="EXOC6_Sec15_N"/>
    <property type="match status" value="1"/>
</dbReference>
<evidence type="ECO:0000256" key="6">
    <source>
        <dbReference type="SAM" id="Coils"/>
    </source>
</evidence>
<dbReference type="InterPro" id="IPR046361">
    <property type="entry name" value="EXOC6/Sec15_C"/>
</dbReference>
<dbReference type="InterPro" id="IPR042044">
    <property type="entry name" value="EXOC6PINT-1/Sec15/Tip20_C_dom2"/>
</dbReference>
<protein>
    <recommendedName>
        <fullName evidence="5">Exocyst complex component SEC15</fullName>
    </recommendedName>
</protein>
<comment type="similarity">
    <text evidence="1 5">Belongs to the SEC15 family.</text>
</comment>
<dbReference type="GO" id="GO:0006893">
    <property type="term" value="P:Golgi to plasma membrane transport"/>
    <property type="evidence" value="ECO:0007669"/>
    <property type="project" value="TreeGrafter"/>
</dbReference>
<keyword evidence="2 5" id="KW-0813">Transport</keyword>
<accession>A0A9W7DF77</accession>
<evidence type="ECO:0000256" key="7">
    <source>
        <dbReference type="SAM" id="MobiDB-lite"/>
    </source>
</evidence>
<dbReference type="Proteomes" id="UP001165063">
    <property type="component" value="Unassembled WGS sequence"/>
</dbReference>
<evidence type="ECO:0000256" key="2">
    <source>
        <dbReference type="ARBA" id="ARBA00022448"/>
    </source>
</evidence>
<dbReference type="PANTHER" id="PTHR12702:SF0">
    <property type="entry name" value="EXOCYST COMPLEX COMPONENT 6"/>
    <property type="match status" value="1"/>
</dbReference>
<proteinExistence type="inferred from homology"/>
<dbReference type="GO" id="GO:0006886">
    <property type="term" value="P:intracellular protein transport"/>
    <property type="evidence" value="ECO:0007669"/>
    <property type="project" value="InterPro"/>
</dbReference>
<dbReference type="Gene3D" id="1.20.58.670">
    <property type="entry name" value="Dsl1p vesicle tethering complex, Tip20p subunit, domain D"/>
    <property type="match status" value="1"/>
</dbReference>
<dbReference type="EMBL" id="BSXU01001524">
    <property type="protein sequence ID" value="GMG28429.1"/>
    <property type="molecule type" value="Genomic_DNA"/>
</dbReference>
<feature type="region of interest" description="Disordered" evidence="7">
    <location>
        <begin position="796"/>
        <end position="841"/>
    </location>
</feature>
<sequence>MSSTATATATATTTISPPSAITADKELQSQDTLIELSLTSDDYVDQFLPLIKSELSSKNSLSDLINKLQENSREKEIKLEDVSLESIDDLESSLSTIKRIAETSKDISGQVVSINREFVKTGFELAKTKKEALKYNKLQDRINNAVSTLNNCLDILDKTNSVFQLLEHKDFYKALVNLELLTKLHVDGTNQYDFIKKIYNSLPTIKKMIVEQTLVELRKWFTGISKKQLSDIGEVAYESFDKINDVWYDIQSKDKNLIRYKVNSPVELALRHPDLTCFDPIKDNIDLTTLYHCTLVFQSINDFDRLREELGKEMFRKRDNLLYNLRQGIASGHMDIYASNESLKIEIETFLAFFIIDRTLSTNIQYTIRTKKQADDLYSSVLTKFIPALKHHVKRHSGDRKDLEELSYILGTMCQILDNLKFDTSSLYDVMMELFTTYIDLLIKDFTKNYKELSEEDGLQPFVVSDDTQFGNLKKRCFYVFKEDTNITFPKTLPFSLLYPATCVSVRSFINDVYQFLSKYYNKRLVELSKMIGKSIDDVLIRVILKDLENKNSSSYKEVVSQNLINLEFFATSARQIEIFLNRSDNELIQRTRVPSCEIKLTAAPSFKAAKSKAEESVFSLVDEKVESLLDMIEFDWSTKELRDEPVDEIKYLGMFIDSIFKTDFSNLPYSIKTLLLIRTFDRLVTRFKTAIFNVDLITNESVLNFEKDIEYIESIITDLKTNQDKDTLELDNTNNLNLQEMVVSLNQIVELLKDGKLESYIEDVNTRFNTINKEDATQLISKLEEFQMATRELEFTPSRTPSQAGTDDGDNKSIFATLKRSATSSSFATASSPKYTSPKYSMFSFNKRAS</sequence>
<dbReference type="OrthoDB" id="10267033at2759"/>
<evidence type="ECO:0000256" key="3">
    <source>
        <dbReference type="ARBA" id="ARBA00022483"/>
    </source>
</evidence>
<evidence type="ECO:0000256" key="4">
    <source>
        <dbReference type="ARBA" id="ARBA00023054"/>
    </source>
</evidence>
<dbReference type="GO" id="GO:0016020">
    <property type="term" value="C:membrane"/>
    <property type="evidence" value="ECO:0007669"/>
    <property type="project" value="TreeGrafter"/>
</dbReference>
<evidence type="ECO:0000313" key="11">
    <source>
        <dbReference type="Proteomes" id="UP001165063"/>
    </source>
</evidence>
<gene>
    <name evidence="10" type="ORF">Amon01_000357800</name>
</gene>
<comment type="caution">
    <text evidence="10">The sequence shown here is derived from an EMBL/GenBank/DDBJ whole genome shotgun (WGS) entry which is preliminary data.</text>
</comment>
<evidence type="ECO:0000313" key="10">
    <source>
        <dbReference type="EMBL" id="GMG28429.1"/>
    </source>
</evidence>
<organism evidence="10 11">
    <name type="scientific">Ambrosiozyma monospora</name>
    <name type="common">Yeast</name>
    <name type="synonym">Endomycopsis monosporus</name>
    <dbReference type="NCBI Taxonomy" id="43982"/>
    <lineage>
        <taxon>Eukaryota</taxon>
        <taxon>Fungi</taxon>
        <taxon>Dikarya</taxon>
        <taxon>Ascomycota</taxon>
        <taxon>Saccharomycotina</taxon>
        <taxon>Pichiomycetes</taxon>
        <taxon>Pichiales</taxon>
        <taxon>Pichiaceae</taxon>
        <taxon>Ambrosiozyma</taxon>
    </lineage>
</organism>
<keyword evidence="4 6" id="KW-0175">Coiled coil</keyword>
<dbReference type="PIRSF" id="PIRSF025007">
    <property type="entry name" value="Sec15"/>
    <property type="match status" value="1"/>
</dbReference>
<dbReference type="PANTHER" id="PTHR12702">
    <property type="entry name" value="SEC15"/>
    <property type="match status" value="1"/>
</dbReference>
<evidence type="ECO:0000259" key="8">
    <source>
        <dbReference type="Pfam" id="PF04091"/>
    </source>
</evidence>
<feature type="domain" description="Exocyst complex subunit EXOC6/Sec15 C-terminal" evidence="8">
    <location>
        <begin position="426"/>
        <end position="783"/>
    </location>
</feature>
<reference evidence="10" key="1">
    <citation type="submission" date="2023-04" db="EMBL/GenBank/DDBJ databases">
        <title>Ambrosiozyma monospora NBRC 1965.</title>
        <authorList>
            <person name="Ichikawa N."/>
            <person name="Sato H."/>
            <person name="Tonouchi N."/>
        </authorList>
    </citation>
    <scope>NUCLEOTIDE SEQUENCE</scope>
    <source>
        <strain evidence="10">NBRC 1965</strain>
    </source>
</reference>
<dbReference type="GO" id="GO:0000145">
    <property type="term" value="C:exocyst"/>
    <property type="evidence" value="ECO:0007669"/>
    <property type="project" value="UniProtKB-UniRule"/>
</dbReference>
<name>A0A9W7DF77_AMBMO</name>
<dbReference type="InterPro" id="IPR007225">
    <property type="entry name" value="EXOC6/Sec15"/>
</dbReference>
<feature type="compositionally biased region" description="Low complexity" evidence="7">
    <location>
        <begin position="822"/>
        <end position="833"/>
    </location>
</feature>
<dbReference type="AlphaFoldDB" id="A0A9W7DF77"/>
<dbReference type="InterPro" id="IPR042045">
    <property type="entry name" value="EXOC6/Sec15_C_dom1"/>
</dbReference>
<evidence type="ECO:0000256" key="5">
    <source>
        <dbReference type="PIRNR" id="PIRNR025007"/>
    </source>
</evidence>
<keyword evidence="3 5" id="KW-0268">Exocytosis</keyword>
<dbReference type="Gene3D" id="1.10.357.30">
    <property type="entry name" value="Exocyst complex subunit Sec15 C-terminal domain, N-terminal subdomain"/>
    <property type="match status" value="1"/>
</dbReference>